<evidence type="ECO:0000256" key="2">
    <source>
        <dbReference type="ARBA" id="ARBA00022692"/>
    </source>
</evidence>
<proteinExistence type="predicted"/>
<gene>
    <name evidence="6" type="ORF">METZ01_LOCUS357306</name>
</gene>
<protein>
    <recommendedName>
        <fullName evidence="7">DoxX family protein</fullName>
    </recommendedName>
</protein>
<evidence type="ECO:0000256" key="3">
    <source>
        <dbReference type="ARBA" id="ARBA00022989"/>
    </source>
</evidence>
<dbReference type="AlphaFoldDB" id="A0A382S4H9"/>
<evidence type="ECO:0000313" key="6">
    <source>
        <dbReference type="EMBL" id="SVD04452.1"/>
    </source>
</evidence>
<sequence>MDIALWILQGFLAVIFLIAGAIKVINSKDELKALGGEKMNWVDSISAISVKLIGTLEVLAAIGLILPQLTGILPWLVPLAAFGLVLTMIGAMKLHLRRGDGLNPLVMNVILLLMAAFTTYGRFDLIPV</sequence>
<reference evidence="6" key="1">
    <citation type="submission" date="2018-05" db="EMBL/GenBank/DDBJ databases">
        <authorList>
            <person name="Lanie J.A."/>
            <person name="Ng W.-L."/>
            <person name="Kazmierczak K.M."/>
            <person name="Andrzejewski T.M."/>
            <person name="Davidsen T.M."/>
            <person name="Wayne K.J."/>
            <person name="Tettelin H."/>
            <person name="Glass J.I."/>
            <person name="Rusch D."/>
            <person name="Podicherti R."/>
            <person name="Tsui H.-C.T."/>
            <person name="Winkler M.E."/>
        </authorList>
    </citation>
    <scope>NUCLEOTIDE SEQUENCE</scope>
</reference>
<evidence type="ECO:0000256" key="5">
    <source>
        <dbReference type="SAM" id="Phobius"/>
    </source>
</evidence>
<evidence type="ECO:0000256" key="1">
    <source>
        <dbReference type="ARBA" id="ARBA00004141"/>
    </source>
</evidence>
<dbReference type="GO" id="GO:0016020">
    <property type="term" value="C:membrane"/>
    <property type="evidence" value="ECO:0007669"/>
    <property type="project" value="UniProtKB-SubCell"/>
</dbReference>
<keyword evidence="2 5" id="KW-0812">Transmembrane</keyword>
<keyword evidence="4 5" id="KW-0472">Membrane</keyword>
<feature type="transmembrane region" description="Helical" evidence="5">
    <location>
        <begin position="6"/>
        <end position="25"/>
    </location>
</feature>
<feature type="transmembrane region" description="Helical" evidence="5">
    <location>
        <begin position="72"/>
        <end position="92"/>
    </location>
</feature>
<evidence type="ECO:0000256" key="4">
    <source>
        <dbReference type="ARBA" id="ARBA00023136"/>
    </source>
</evidence>
<keyword evidence="3 5" id="KW-1133">Transmembrane helix</keyword>
<organism evidence="6">
    <name type="scientific">marine metagenome</name>
    <dbReference type="NCBI Taxonomy" id="408172"/>
    <lineage>
        <taxon>unclassified sequences</taxon>
        <taxon>metagenomes</taxon>
        <taxon>ecological metagenomes</taxon>
    </lineage>
</organism>
<dbReference type="InterPro" id="IPR032808">
    <property type="entry name" value="DoxX"/>
</dbReference>
<evidence type="ECO:0008006" key="7">
    <source>
        <dbReference type="Google" id="ProtNLM"/>
    </source>
</evidence>
<feature type="transmembrane region" description="Helical" evidence="5">
    <location>
        <begin position="104"/>
        <end position="123"/>
    </location>
</feature>
<comment type="subcellular location">
    <subcellularLocation>
        <location evidence="1">Membrane</location>
        <topology evidence="1">Multi-pass membrane protein</topology>
    </subcellularLocation>
</comment>
<dbReference type="Pfam" id="PF13564">
    <property type="entry name" value="DoxX_2"/>
    <property type="match status" value="1"/>
</dbReference>
<accession>A0A382S4H9</accession>
<name>A0A382S4H9_9ZZZZ</name>
<dbReference type="EMBL" id="UINC01126153">
    <property type="protein sequence ID" value="SVD04452.1"/>
    <property type="molecule type" value="Genomic_DNA"/>
</dbReference>
<feature type="transmembrane region" description="Helical" evidence="5">
    <location>
        <begin position="45"/>
        <end position="66"/>
    </location>
</feature>